<protein>
    <submittedName>
        <fullName evidence="2">Uncharacterized protein</fullName>
    </submittedName>
</protein>
<sequence>MMPLRPPPDAEDMLTLRIPKDPDERSPSSLAAAGASAGGMFEAADLQDHALRSHGELLATSLHRDGARSHHGLVHAAFRAHHARQHLALRPEDLWLAVLAQVGVWLRAHPDARRRILPNHHHHLLPARCGRRAAPRALASRMVGLLESSCGGDAGLPGWVVPAFSCTTGEDRAVAAALFLGTTGLALATADALRRRTVTTTTRDTILASLFRGPMQECRALPPPHDDDDGLFAVTLHGKRADYVAIQQRLDLLPQHLGPRADLALLVTLLRPVVRHFVLTFKEGGTPRVRAFWRRIVTADAERTGRRNLTGWITAFCCLPADGGEPRSRPGRPEYFLDGVGYPSVPVLSVPPGAAAVPVVMGDDEEGQVECTLVAGSMAIHDEAGATMAERIFRPAPGWALYVNKNQS</sequence>
<reference evidence="2 3" key="1">
    <citation type="journal article" date="2016" name="Genome Biol. Evol.">
        <title>Divergent and convergent evolution of fungal pathogenicity.</title>
        <authorList>
            <person name="Shang Y."/>
            <person name="Xiao G."/>
            <person name="Zheng P."/>
            <person name="Cen K."/>
            <person name="Zhan S."/>
            <person name="Wang C."/>
        </authorList>
    </citation>
    <scope>NUCLEOTIDE SEQUENCE [LARGE SCALE GENOMIC DNA]</scope>
    <source>
        <strain evidence="2 3">ARSEF 2679</strain>
    </source>
</reference>
<keyword evidence="3" id="KW-1185">Reference proteome</keyword>
<dbReference type="InterPro" id="IPR025533">
    <property type="entry name" value="DUF4419"/>
</dbReference>
<dbReference type="AlphaFoldDB" id="A0A162LJY5"/>
<feature type="region of interest" description="Disordered" evidence="1">
    <location>
        <begin position="1"/>
        <end position="34"/>
    </location>
</feature>
<evidence type="ECO:0000256" key="1">
    <source>
        <dbReference type="SAM" id="MobiDB-lite"/>
    </source>
</evidence>
<organism evidence="2 3">
    <name type="scientific">Cordyceps fumosorosea (strain ARSEF 2679)</name>
    <name type="common">Isaria fumosorosea</name>
    <dbReference type="NCBI Taxonomy" id="1081104"/>
    <lineage>
        <taxon>Eukaryota</taxon>
        <taxon>Fungi</taxon>
        <taxon>Dikarya</taxon>
        <taxon>Ascomycota</taxon>
        <taxon>Pezizomycotina</taxon>
        <taxon>Sordariomycetes</taxon>
        <taxon>Hypocreomycetidae</taxon>
        <taxon>Hypocreales</taxon>
        <taxon>Cordycipitaceae</taxon>
        <taxon>Cordyceps</taxon>
    </lineage>
</organism>
<dbReference type="Proteomes" id="UP000076744">
    <property type="component" value="Unassembled WGS sequence"/>
</dbReference>
<dbReference type="RefSeq" id="XP_018707525.1">
    <property type="nucleotide sequence ID" value="XM_018845802.1"/>
</dbReference>
<evidence type="ECO:0000313" key="2">
    <source>
        <dbReference type="EMBL" id="OAA71644.1"/>
    </source>
</evidence>
<dbReference type="PANTHER" id="PTHR31252">
    <property type="entry name" value="DUF4419 DOMAIN-CONTAINING PROTEIN"/>
    <property type="match status" value="1"/>
</dbReference>
<dbReference type="EMBL" id="AZHB01000003">
    <property type="protein sequence ID" value="OAA71644.1"/>
    <property type="molecule type" value="Genomic_DNA"/>
</dbReference>
<dbReference type="Pfam" id="PF14388">
    <property type="entry name" value="DUF4419"/>
    <property type="match status" value="2"/>
</dbReference>
<dbReference type="OrthoDB" id="9978173at2759"/>
<name>A0A162LJY5_CORFA</name>
<gene>
    <name evidence="2" type="ORF">ISF_02195</name>
</gene>
<proteinExistence type="predicted"/>
<dbReference type="GeneID" id="30018487"/>
<accession>A0A162LJY5</accession>
<evidence type="ECO:0000313" key="3">
    <source>
        <dbReference type="Proteomes" id="UP000076744"/>
    </source>
</evidence>
<comment type="caution">
    <text evidence="2">The sequence shown here is derived from an EMBL/GenBank/DDBJ whole genome shotgun (WGS) entry which is preliminary data.</text>
</comment>
<dbReference type="PANTHER" id="PTHR31252:SF11">
    <property type="entry name" value="DUF4419 DOMAIN-CONTAINING PROTEIN"/>
    <property type="match status" value="1"/>
</dbReference>